<dbReference type="EMBL" id="CP042997">
    <property type="protein sequence ID" value="QEH37624.1"/>
    <property type="molecule type" value="Genomic_DNA"/>
</dbReference>
<dbReference type="OrthoDB" id="9800897at2"/>
<feature type="modified residue" description="4-aspartylphosphate" evidence="2">
    <location>
        <position position="59"/>
    </location>
</feature>
<dbReference type="AlphaFoldDB" id="A0A5B9WBH9"/>
<dbReference type="SUPFAM" id="SSF52172">
    <property type="entry name" value="CheY-like"/>
    <property type="match status" value="1"/>
</dbReference>
<sequence length="134" mass="14679">MRVHADPALRVLVVDDNVDTAASLALLFESWGHEVAQAHDGPQAIRVAHEMRPHAVVLDVGLPLMDGFEVAQKLRQLPGGDRVLIVCSSGFNREVDRRRADEVGIDEYLVKPFDPFALEGMLAACRPSRQALSA</sequence>
<keyword evidence="1 2" id="KW-0597">Phosphoprotein</keyword>
<dbReference type="PANTHER" id="PTHR44591">
    <property type="entry name" value="STRESS RESPONSE REGULATOR PROTEIN 1"/>
    <property type="match status" value="1"/>
</dbReference>
<evidence type="ECO:0000256" key="2">
    <source>
        <dbReference type="PROSITE-ProRule" id="PRU00169"/>
    </source>
</evidence>
<evidence type="ECO:0000259" key="3">
    <source>
        <dbReference type="PROSITE" id="PS50110"/>
    </source>
</evidence>
<dbReference type="KEGG" id="agv:OJF2_62150"/>
<dbReference type="PROSITE" id="PS50110">
    <property type="entry name" value="RESPONSE_REGULATORY"/>
    <property type="match status" value="1"/>
</dbReference>
<dbReference type="RefSeq" id="WP_148597156.1">
    <property type="nucleotide sequence ID" value="NZ_CP042997.1"/>
</dbReference>
<dbReference type="GO" id="GO:0000160">
    <property type="term" value="P:phosphorelay signal transduction system"/>
    <property type="evidence" value="ECO:0007669"/>
    <property type="project" value="InterPro"/>
</dbReference>
<accession>A0A5B9WBH9</accession>
<evidence type="ECO:0000313" key="5">
    <source>
        <dbReference type="Proteomes" id="UP000324233"/>
    </source>
</evidence>
<evidence type="ECO:0000256" key="1">
    <source>
        <dbReference type="ARBA" id="ARBA00022553"/>
    </source>
</evidence>
<dbReference type="Pfam" id="PF00072">
    <property type="entry name" value="Response_reg"/>
    <property type="match status" value="1"/>
</dbReference>
<feature type="domain" description="Response regulatory" evidence="3">
    <location>
        <begin position="10"/>
        <end position="126"/>
    </location>
</feature>
<gene>
    <name evidence="4" type="primary">phoP_2</name>
    <name evidence="4" type="ORF">OJF2_62150</name>
</gene>
<proteinExistence type="predicted"/>
<organism evidence="4 5">
    <name type="scientific">Aquisphaera giovannonii</name>
    <dbReference type="NCBI Taxonomy" id="406548"/>
    <lineage>
        <taxon>Bacteria</taxon>
        <taxon>Pseudomonadati</taxon>
        <taxon>Planctomycetota</taxon>
        <taxon>Planctomycetia</taxon>
        <taxon>Isosphaerales</taxon>
        <taxon>Isosphaeraceae</taxon>
        <taxon>Aquisphaera</taxon>
    </lineage>
</organism>
<dbReference type="InterPro" id="IPR001789">
    <property type="entry name" value="Sig_transdc_resp-reg_receiver"/>
</dbReference>
<keyword evidence="5" id="KW-1185">Reference proteome</keyword>
<dbReference type="PANTHER" id="PTHR44591:SF3">
    <property type="entry name" value="RESPONSE REGULATORY DOMAIN-CONTAINING PROTEIN"/>
    <property type="match status" value="1"/>
</dbReference>
<dbReference type="Proteomes" id="UP000324233">
    <property type="component" value="Chromosome"/>
</dbReference>
<dbReference type="Gene3D" id="3.40.50.2300">
    <property type="match status" value="1"/>
</dbReference>
<dbReference type="SMART" id="SM00448">
    <property type="entry name" value="REC"/>
    <property type="match status" value="1"/>
</dbReference>
<dbReference type="InterPro" id="IPR011006">
    <property type="entry name" value="CheY-like_superfamily"/>
</dbReference>
<name>A0A5B9WBH9_9BACT</name>
<evidence type="ECO:0000313" key="4">
    <source>
        <dbReference type="EMBL" id="QEH37624.1"/>
    </source>
</evidence>
<reference evidence="4 5" key="1">
    <citation type="submission" date="2019-08" db="EMBL/GenBank/DDBJ databases">
        <title>Deep-cultivation of Planctomycetes and their phenomic and genomic characterization uncovers novel biology.</title>
        <authorList>
            <person name="Wiegand S."/>
            <person name="Jogler M."/>
            <person name="Boedeker C."/>
            <person name="Pinto D."/>
            <person name="Vollmers J."/>
            <person name="Rivas-Marin E."/>
            <person name="Kohn T."/>
            <person name="Peeters S.H."/>
            <person name="Heuer A."/>
            <person name="Rast P."/>
            <person name="Oberbeckmann S."/>
            <person name="Bunk B."/>
            <person name="Jeske O."/>
            <person name="Meyerdierks A."/>
            <person name="Storesund J.E."/>
            <person name="Kallscheuer N."/>
            <person name="Luecker S."/>
            <person name="Lage O.M."/>
            <person name="Pohl T."/>
            <person name="Merkel B.J."/>
            <person name="Hornburger P."/>
            <person name="Mueller R.-W."/>
            <person name="Bruemmer F."/>
            <person name="Labrenz M."/>
            <person name="Spormann A.M."/>
            <person name="Op den Camp H."/>
            <person name="Overmann J."/>
            <person name="Amann R."/>
            <person name="Jetten M.S.M."/>
            <person name="Mascher T."/>
            <person name="Medema M.H."/>
            <person name="Devos D.P."/>
            <person name="Kaster A.-K."/>
            <person name="Ovreas L."/>
            <person name="Rohde M."/>
            <person name="Galperin M.Y."/>
            <person name="Jogler C."/>
        </authorList>
    </citation>
    <scope>NUCLEOTIDE SEQUENCE [LARGE SCALE GENOMIC DNA]</scope>
    <source>
        <strain evidence="4 5">OJF2</strain>
    </source>
</reference>
<dbReference type="InterPro" id="IPR050595">
    <property type="entry name" value="Bact_response_regulator"/>
</dbReference>
<protein>
    <submittedName>
        <fullName evidence="4">Alkaline phosphatase synthesis transcriptional regulatory protein PhoP</fullName>
    </submittedName>
</protein>